<proteinExistence type="predicted"/>
<sequence length="439" mass="48706">MRATRLPLLLLLLPVLLLGLASCNDRCEETRITRRFTPVTLSLLELRNDLKTEAPRAMEHPGKIYVRDKYLFINEVKEGIHIIDNSNPASPRAVAFVRIPGNGDMAVRGNILYADSYSDLVALDITDPTQPKEVSRVGEVFKSGMFDGGSWNYNASIRAINEQKVEYVTETVTTNCEENAVNPGWWWGGGVAFLMADASFSRAQSSVAASAPSGGDGKGGSMARFALYDRYLYTVGQNDLKLFDVSNPAKPVDFATVNLGWGIETIFPYKDKLFIGSMTGMHIYDNSNPASPQKLSVFEHLRACDPVVVQDNIAYVTLRTGTACTNAQNQLDLVDITDLTRPQLIKSYSMQNPHGLSIDYPTLYLCEGQHGLKTFDVSDRFGVDKNLLYHMKNLDAYDVITMGKTLLMIGKDGFYQFDATNPRELRQISKLVVGKKNGI</sequence>
<dbReference type="SUPFAM" id="SSF101908">
    <property type="entry name" value="Putative isomerase YbhE"/>
    <property type="match status" value="1"/>
</dbReference>
<name>A0A840TLK1_9BACT</name>
<gene>
    <name evidence="1" type="ORF">HNQ92_000224</name>
</gene>
<dbReference type="Pfam" id="PF08309">
    <property type="entry name" value="LVIVD"/>
    <property type="match status" value="4"/>
</dbReference>
<evidence type="ECO:0000313" key="2">
    <source>
        <dbReference type="Proteomes" id="UP000557307"/>
    </source>
</evidence>
<dbReference type="RefSeq" id="WP_184169643.1">
    <property type="nucleotide sequence ID" value="NZ_JACHGF010000001.1"/>
</dbReference>
<dbReference type="InterPro" id="IPR013211">
    <property type="entry name" value="LVIVD"/>
</dbReference>
<dbReference type="EMBL" id="JACHGF010000001">
    <property type="protein sequence ID" value="MBB5282103.1"/>
    <property type="molecule type" value="Genomic_DNA"/>
</dbReference>
<dbReference type="Proteomes" id="UP000557307">
    <property type="component" value="Unassembled WGS sequence"/>
</dbReference>
<evidence type="ECO:0008006" key="3">
    <source>
        <dbReference type="Google" id="ProtNLM"/>
    </source>
</evidence>
<organism evidence="1 2">
    <name type="scientific">Rhabdobacter roseus</name>
    <dbReference type="NCBI Taxonomy" id="1655419"/>
    <lineage>
        <taxon>Bacteria</taxon>
        <taxon>Pseudomonadati</taxon>
        <taxon>Bacteroidota</taxon>
        <taxon>Cytophagia</taxon>
        <taxon>Cytophagales</taxon>
        <taxon>Cytophagaceae</taxon>
        <taxon>Rhabdobacter</taxon>
    </lineage>
</organism>
<protein>
    <recommendedName>
        <fullName evidence="3">LVIVD repeat-containing protein</fullName>
    </recommendedName>
</protein>
<evidence type="ECO:0000313" key="1">
    <source>
        <dbReference type="EMBL" id="MBB5282103.1"/>
    </source>
</evidence>
<comment type="caution">
    <text evidence="1">The sequence shown here is derived from an EMBL/GenBank/DDBJ whole genome shotgun (WGS) entry which is preliminary data.</text>
</comment>
<reference evidence="1 2" key="1">
    <citation type="submission" date="2020-08" db="EMBL/GenBank/DDBJ databases">
        <title>Genomic Encyclopedia of Type Strains, Phase IV (KMG-IV): sequencing the most valuable type-strain genomes for metagenomic binning, comparative biology and taxonomic classification.</title>
        <authorList>
            <person name="Goeker M."/>
        </authorList>
    </citation>
    <scope>NUCLEOTIDE SEQUENCE [LARGE SCALE GENOMIC DNA]</scope>
    <source>
        <strain evidence="1 2">DSM 105074</strain>
    </source>
</reference>
<dbReference type="AlphaFoldDB" id="A0A840TLK1"/>
<accession>A0A840TLK1</accession>
<dbReference type="PROSITE" id="PS51257">
    <property type="entry name" value="PROKAR_LIPOPROTEIN"/>
    <property type="match status" value="1"/>
</dbReference>
<keyword evidence="2" id="KW-1185">Reference proteome</keyword>